<keyword evidence="3 6" id="KW-0489">Methyltransferase</keyword>
<dbReference type="CDD" id="cd02440">
    <property type="entry name" value="AdoMet_MTases"/>
    <property type="match status" value="1"/>
</dbReference>
<keyword evidence="7" id="KW-0694">RNA-binding</keyword>
<evidence type="ECO:0000256" key="3">
    <source>
        <dbReference type="ARBA" id="ARBA00022603"/>
    </source>
</evidence>
<dbReference type="Gene3D" id="3.30.750.80">
    <property type="entry name" value="RNA methyltransferase domain (HRMD) like"/>
    <property type="match status" value="1"/>
</dbReference>
<reference evidence="9 10" key="1">
    <citation type="submission" date="2023-03" db="EMBL/GenBank/DDBJ databases">
        <authorList>
            <person name="Pearce D."/>
        </authorList>
    </citation>
    <scope>NUCLEOTIDE SEQUENCE [LARGE SCALE GENOMIC DNA]</scope>
    <source>
        <strain evidence="9">Msz</strain>
    </source>
</reference>
<evidence type="ECO:0000256" key="4">
    <source>
        <dbReference type="ARBA" id="ARBA00022679"/>
    </source>
</evidence>
<dbReference type="HAMAP" id="MF_01858">
    <property type="entry name" value="23SrRNA_methyltr_KL"/>
    <property type="match status" value="1"/>
</dbReference>
<comment type="similarity">
    <text evidence="6">Belongs to the methyltransferase superfamily. RlmKL family.</text>
</comment>
<gene>
    <name evidence="6 9" type="primary">rlmL</name>
    <name evidence="9" type="ORF">MSZNOR_0760</name>
</gene>
<dbReference type="GO" id="GO:0052915">
    <property type="term" value="F:23S rRNA (guanine(2445)-N(2))-methyltransferase activity"/>
    <property type="evidence" value="ECO:0007669"/>
    <property type="project" value="UniProtKB-EC"/>
</dbReference>
<dbReference type="PIRSF" id="PIRSF037618">
    <property type="entry name" value="RNA_Mtase_bacteria_prd"/>
    <property type="match status" value="1"/>
</dbReference>
<dbReference type="PROSITE" id="PS51165">
    <property type="entry name" value="THUMP"/>
    <property type="match status" value="1"/>
</dbReference>
<dbReference type="Pfam" id="PF01170">
    <property type="entry name" value="UPF0020"/>
    <property type="match status" value="1"/>
</dbReference>
<dbReference type="Gene3D" id="3.30.2130.30">
    <property type="match status" value="1"/>
</dbReference>
<proteinExistence type="inferred from homology"/>
<accession>A0ABM9HXQ8</accession>
<comment type="catalytic activity">
    <reaction evidence="6">
        <text>guanosine(2069) in 23S rRNA + S-adenosyl-L-methionine = N(2)-methylguanosine(2069) in 23S rRNA + S-adenosyl-L-homocysteine + H(+)</text>
        <dbReference type="Rhea" id="RHEA:43772"/>
        <dbReference type="Rhea" id="RHEA-COMP:10688"/>
        <dbReference type="Rhea" id="RHEA-COMP:10689"/>
        <dbReference type="ChEBI" id="CHEBI:15378"/>
        <dbReference type="ChEBI" id="CHEBI:57856"/>
        <dbReference type="ChEBI" id="CHEBI:59789"/>
        <dbReference type="ChEBI" id="CHEBI:74269"/>
        <dbReference type="ChEBI" id="CHEBI:74481"/>
        <dbReference type="EC" id="2.1.1.264"/>
    </reaction>
</comment>
<dbReference type="SUPFAM" id="SSF53335">
    <property type="entry name" value="S-adenosyl-L-methionine-dependent methyltransferases"/>
    <property type="match status" value="2"/>
</dbReference>
<keyword evidence="4 6" id="KW-0808">Transferase</keyword>
<dbReference type="RefSeq" id="WP_026611916.1">
    <property type="nucleotide sequence ID" value="NZ_OX458333.1"/>
</dbReference>
<dbReference type="CDD" id="cd11715">
    <property type="entry name" value="THUMP_AdoMetMT"/>
    <property type="match status" value="1"/>
</dbReference>
<dbReference type="InterPro" id="IPR054170">
    <property type="entry name" value="RlmL_1st"/>
</dbReference>
<evidence type="ECO:0000256" key="6">
    <source>
        <dbReference type="HAMAP-Rule" id="MF_01858"/>
    </source>
</evidence>
<keyword evidence="2 6" id="KW-0698">rRNA processing</keyword>
<name>A0ABM9HXQ8_9GAMM</name>
<dbReference type="Gene3D" id="3.40.50.150">
    <property type="entry name" value="Vaccinia Virus protein VP39"/>
    <property type="match status" value="2"/>
</dbReference>
<feature type="domain" description="THUMP" evidence="8">
    <location>
        <begin position="46"/>
        <end position="157"/>
    </location>
</feature>
<dbReference type="InterPro" id="IPR000241">
    <property type="entry name" value="RlmKL-like_Mtase"/>
</dbReference>
<keyword evidence="5 6" id="KW-0949">S-adenosyl-L-methionine</keyword>
<organism evidence="9 10">
    <name type="scientific">Methylocaldum szegediense</name>
    <dbReference type="NCBI Taxonomy" id="73780"/>
    <lineage>
        <taxon>Bacteria</taxon>
        <taxon>Pseudomonadati</taxon>
        <taxon>Pseudomonadota</taxon>
        <taxon>Gammaproteobacteria</taxon>
        <taxon>Methylococcales</taxon>
        <taxon>Methylococcaceae</taxon>
        <taxon>Methylocaldum</taxon>
    </lineage>
</organism>
<comment type="function">
    <text evidence="6">Specifically methylates the guanine in position 2445 (m2G2445) and the guanine in position 2069 (m7G2069) of 23S rRNA.</text>
</comment>
<dbReference type="EMBL" id="OX458333">
    <property type="protein sequence ID" value="CAI8756905.1"/>
    <property type="molecule type" value="Genomic_DNA"/>
</dbReference>
<keyword evidence="10" id="KW-1185">Reference proteome</keyword>
<evidence type="ECO:0000256" key="1">
    <source>
        <dbReference type="ARBA" id="ARBA00022490"/>
    </source>
</evidence>
<evidence type="ECO:0000256" key="7">
    <source>
        <dbReference type="PROSITE-ProRule" id="PRU00529"/>
    </source>
</evidence>
<dbReference type="EC" id="2.1.1.264" evidence="6"/>
<dbReference type="NCBIfam" id="NF008748">
    <property type="entry name" value="PRK11783.1"/>
    <property type="match status" value="1"/>
</dbReference>
<evidence type="ECO:0000313" key="10">
    <source>
        <dbReference type="Proteomes" id="UP001162030"/>
    </source>
</evidence>
<dbReference type="InterPro" id="IPR002052">
    <property type="entry name" value="DNA_methylase_N6_adenine_CS"/>
</dbReference>
<dbReference type="PANTHER" id="PTHR47313:SF1">
    <property type="entry name" value="RIBOSOMAL RNA LARGE SUBUNIT METHYLTRANSFERASE K_L"/>
    <property type="match status" value="1"/>
</dbReference>
<dbReference type="PROSITE" id="PS00092">
    <property type="entry name" value="N6_MTASE"/>
    <property type="match status" value="1"/>
</dbReference>
<dbReference type="Proteomes" id="UP001162030">
    <property type="component" value="Chromosome"/>
</dbReference>
<evidence type="ECO:0000259" key="8">
    <source>
        <dbReference type="PROSITE" id="PS51165"/>
    </source>
</evidence>
<dbReference type="EC" id="2.1.1.173" evidence="6"/>
<dbReference type="Pfam" id="PF22020">
    <property type="entry name" value="RlmL_1st"/>
    <property type="match status" value="1"/>
</dbReference>
<evidence type="ECO:0000256" key="2">
    <source>
        <dbReference type="ARBA" id="ARBA00022552"/>
    </source>
</evidence>
<dbReference type="Pfam" id="PF02926">
    <property type="entry name" value="THUMP"/>
    <property type="match status" value="1"/>
</dbReference>
<dbReference type="InterPro" id="IPR019614">
    <property type="entry name" value="SAM-dep_methyl-trfase"/>
</dbReference>
<keyword evidence="1 6" id="KW-0963">Cytoplasm</keyword>
<evidence type="ECO:0000256" key="5">
    <source>
        <dbReference type="ARBA" id="ARBA00022691"/>
    </source>
</evidence>
<dbReference type="InterPro" id="IPR004114">
    <property type="entry name" value="THUMP_dom"/>
</dbReference>
<dbReference type="InterPro" id="IPR017244">
    <property type="entry name" value="23SrRNA_methyltr_KL"/>
</dbReference>
<dbReference type="Pfam" id="PF10672">
    <property type="entry name" value="Methyltrans_SAM"/>
    <property type="match status" value="1"/>
</dbReference>
<dbReference type="SMART" id="SM00981">
    <property type="entry name" value="THUMP"/>
    <property type="match status" value="1"/>
</dbReference>
<comment type="catalytic activity">
    <reaction evidence="6">
        <text>guanosine(2445) in 23S rRNA + S-adenosyl-L-methionine = N(2)-methylguanosine(2445) in 23S rRNA + S-adenosyl-L-homocysteine + H(+)</text>
        <dbReference type="Rhea" id="RHEA:42740"/>
        <dbReference type="Rhea" id="RHEA-COMP:10215"/>
        <dbReference type="Rhea" id="RHEA-COMP:10216"/>
        <dbReference type="ChEBI" id="CHEBI:15378"/>
        <dbReference type="ChEBI" id="CHEBI:57856"/>
        <dbReference type="ChEBI" id="CHEBI:59789"/>
        <dbReference type="ChEBI" id="CHEBI:74269"/>
        <dbReference type="ChEBI" id="CHEBI:74481"/>
        <dbReference type="EC" id="2.1.1.173"/>
    </reaction>
</comment>
<dbReference type="InterPro" id="IPR029063">
    <property type="entry name" value="SAM-dependent_MTases_sf"/>
</dbReference>
<comment type="subcellular location">
    <subcellularLocation>
        <location evidence="6">Cytoplasm</location>
    </subcellularLocation>
</comment>
<protein>
    <recommendedName>
        <fullName evidence="6">Ribosomal RNA large subunit methyltransferase K/L</fullName>
    </recommendedName>
    <domain>
        <recommendedName>
            <fullName evidence="6">23S rRNA m2G2445 methyltransferase</fullName>
            <ecNumber evidence="6">2.1.1.173</ecNumber>
        </recommendedName>
        <alternativeName>
            <fullName evidence="6">rRNA (guanine-N(2)-)-methyltransferase RlmL</fullName>
        </alternativeName>
    </domain>
    <domain>
        <recommendedName>
            <fullName evidence="6">23S rRNA m7G2069 methyltransferase</fullName>
            <ecNumber evidence="6">2.1.1.264</ecNumber>
        </recommendedName>
        <alternativeName>
            <fullName evidence="6">rRNA (guanine-N(7)-)-methyltransferase RlmK</fullName>
        </alternativeName>
    </domain>
</protein>
<sequence length="733" mass="83434">MIHFQRFFATVPLGMEYLLADELRALGAAEVAISRAGVAFGGDLEVAYKACLWSRLANRILLPLERFPAATPEALYEGIRRIEWNAHLDTQATFAVDFASSRSRISHTMFGAQKVKDGIADYFRENYGIRPSVRPDRPDLQVNVYLDRNVATVSIDLSGESLHKRAYRQEGGKAPLKENLAAAILLRAGWPEIAAHGGHFVDPMCGSATLPIEAALMAGDFAPGLLRPYFGLFGWKNHDRMLWQKLVEDAQRRSERGLRELPPIVGYDIDRRAIRIALENIEHAGLRGYVHVERKDVADVRPRHGFGLIAVNPPYGERLGEASTLVPLYTDLGAVLKTHFVGWKAAVLTGNPELAFKLGIRARRYYTLYNGALECRLFNFGIEPERFFNPRESEPLNETQRKIREIVRKAKAVDMADSGAEMFANRLRKNLKNLGRWARQNGIRCYRLYDADLPEYAVAVDVYQGDLTCVHMQEYEAPSSIDPAKAEMRLVHAVAVVPQVLEIPPEQLFLKIRRKQKGLAQYEKQAETGQFHVVEESGLKFWVNFEDYLDTGLFLDHRITRRMIRDRAAGKRFLNLFAYTGTASVYAAQGGAASTTTVDLSRTYLEWAKRNLELNGLHGSRHEFIQADCLEWIDQVLREKRRFDLIFLDPPTFSTSKRMRQTWDVQRDHAMLIKKCTELLAPDGTLVFSTNYRKFKLDTEALAGMKLEDIGRQTIPKDFERNPRIHHCWLITL</sequence>
<evidence type="ECO:0000313" key="9">
    <source>
        <dbReference type="EMBL" id="CAI8756905.1"/>
    </source>
</evidence>
<dbReference type="PANTHER" id="PTHR47313">
    <property type="entry name" value="RIBOSOMAL RNA LARGE SUBUNIT METHYLTRANSFERASE K/L"/>
    <property type="match status" value="1"/>
</dbReference>